<keyword evidence="4" id="KW-0560">Oxidoreductase</keyword>
<proteinExistence type="inferred from homology"/>
<accession>A5YSU6</accession>
<evidence type="ECO:0000256" key="2">
    <source>
        <dbReference type="ARBA" id="ARBA00006787"/>
    </source>
</evidence>
<name>A5YSU6_9EURY</name>
<dbReference type="GO" id="GO:0010436">
    <property type="term" value="F:carotenoid dioxygenase activity"/>
    <property type="evidence" value="ECO:0007669"/>
    <property type="project" value="TreeGrafter"/>
</dbReference>
<dbReference type="GO" id="GO:0046872">
    <property type="term" value="F:metal ion binding"/>
    <property type="evidence" value="ECO:0007669"/>
    <property type="project" value="UniProtKB-KW"/>
</dbReference>
<dbReference type="InterPro" id="IPR004294">
    <property type="entry name" value="Carotenoid_Oase"/>
</dbReference>
<dbReference type="GO" id="GO:0016121">
    <property type="term" value="P:carotene catabolic process"/>
    <property type="evidence" value="ECO:0007669"/>
    <property type="project" value="TreeGrafter"/>
</dbReference>
<evidence type="ECO:0000256" key="5">
    <source>
        <dbReference type="ARBA" id="ARBA00023004"/>
    </source>
</evidence>
<dbReference type="PANTHER" id="PTHR10543:SF24">
    <property type="entry name" value="CAROTENOID ISOMEROOXYGENASE"/>
    <property type="match status" value="1"/>
</dbReference>
<dbReference type="PANTHER" id="PTHR10543">
    <property type="entry name" value="BETA-CAROTENE DIOXYGENASE"/>
    <property type="match status" value="1"/>
</dbReference>
<keyword evidence="6" id="KW-0223">Dioxygenase</keyword>
<dbReference type="EMBL" id="EF583998">
    <property type="protein sequence ID" value="ABQ76053.1"/>
    <property type="molecule type" value="Genomic_DNA"/>
</dbReference>
<evidence type="ECO:0000256" key="3">
    <source>
        <dbReference type="ARBA" id="ARBA00022723"/>
    </source>
</evidence>
<reference evidence="6" key="1">
    <citation type="journal article" date="2007" name="ISME J.">
        <title>Genomic plasticity in prokaryotes: the case of the square haloarchaeon.</title>
        <authorList>
            <person name="Cuadros-Orellana S."/>
            <person name="Martin-Cuadrado A.B."/>
            <person name="Legault B."/>
            <person name="D'Auria G."/>
            <person name="Zhaxybayeva O."/>
            <person name="Papke R.T."/>
            <person name="Rodriguez-Valera F."/>
        </authorList>
    </citation>
    <scope>NUCLEOTIDE SEQUENCE</scope>
</reference>
<dbReference type="Pfam" id="PF03055">
    <property type="entry name" value="RPE65"/>
    <property type="match status" value="1"/>
</dbReference>
<evidence type="ECO:0000313" key="6">
    <source>
        <dbReference type="EMBL" id="ABQ76053.1"/>
    </source>
</evidence>
<protein>
    <submittedName>
        <fullName evidence="6">Beta,beta-carotene 9',10'-dioxygenase 2</fullName>
    </submittedName>
</protein>
<comment type="similarity">
    <text evidence="2">Belongs to the carotenoid oxygenase family.</text>
</comment>
<sequence length="489" mass="55482">MIVERQFPLKQSYTFMSTHPGFRSLQSEVDNKQLETQGTVPAWLEGTLIRNGPGLFDIDGTRVSHWFDGLAMLRRYHFSNGNIRYSNRFLRTDAYADAADGRLTGQFGTDTRGWRRLIEPLRSGLPTPTDNTNVHVARIDQEYVALTEAPRRVSFDPETLQTQTEFEFTDEITEHLTAAHLVDDQDQRELIGFATQFGRVPQYHIYKIPYESRQRERITSVNARGPAYMHDCSVTDEHIVLVEVPLVISALQTLNPFSEGIQDLLSWEPDRGMRLLVIERESGELIADPIVDSAFVFHHINAYIDDDTIILDLIEYSDNRVLDAMQMQQLDAFSSSPAPDGNPIRYQINITTGSVERSPLSDVGMELPRIAQPDVSGRHRYTYAQLTDQEGGNGLVKLDCDTGETREWWETSVYLEEPLPIRDPNGHADDDGVVIAPALDVEEDRTTVMIFDASTLEIQARAQLPHSEPFGFHGRFFPSMQTETHPTIN</sequence>
<evidence type="ECO:0000256" key="4">
    <source>
        <dbReference type="ARBA" id="ARBA00023002"/>
    </source>
</evidence>
<comment type="cofactor">
    <cofactor evidence="1">
        <name>Fe(2+)</name>
        <dbReference type="ChEBI" id="CHEBI:29033"/>
    </cofactor>
</comment>
<organism evidence="6">
    <name type="scientific">uncultured haloarchaeon</name>
    <dbReference type="NCBI Taxonomy" id="160804"/>
    <lineage>
        <taxon>Archaea</taxon>
        <taxon>Methanobacteriati</taxon>
        <taxon>Methanobacteriota</taxon>
        <taxon>Stenosarchaea group</taxon>
        <taxon>Halobacteria</taxon>
        <taxon>Halobacteriales</taxon>
        <taxon>Halobacteriaceae</taxon>
        <taxon>environmental samples</taxon>
    </lineage>
</organism>
<keyword evidence="3" id="KW-0479">Metal-binding</keyword>
<keyword evidence="5" id="KW-0408">Iron</keyword>
<dbReference type="AlphaFoldDB" id="A5YSU6"/>
<evidence type="ECO:0000256" key="1">
    <source>
        <dbReference type="ARBA" id="ARBA00001954"/>
    </source>
</evidence>